<dbReference type="EMBL" id="JAVHUY010000053">
    <property type="protein sequence ID" value="MDQ7910202.1"/>
    <property type="molecule type" value="Genomic_DNA"/>
</dbReference>
<evidence type="ECO:0000313" key="2">
    <source>
        <dbReference type="Proteomes" id="UP001230908"/>
    </source>
</evidence>
<organism evidence="1 2">
    <name type="scientific">Phytohabitans maris</name>
    <dbReference type="NCBI Taxonomy" id="3071409"/>
    <lineage>
        <taxon>Bacteria</taxon>
        <taxon>Bacillati</taxon>
        <taxon>Actinomycetota</taxon>
        <taxon>Actinomycetes</taxon>
        <taxon>Micromonosporales</taxon>
        <taxon>Micromonosporaceae</taxon>
    </lineage>
</organism>
<keyword evidence="2" id="KW-1185">Reference proteome</keyword>
<accession>A0ABU0ZUM8</accession>
<name>A0ABU0ZUM8_9ACTN</name>
<reference evidence="1 2" key="1">
    <citation type="submission" date="2023-08" db="EMBL/GenBank/DDBJ databases">
        <title>Phytohabitans sansha sp. nov., isolated from marine sediment.</title>
        <authorList>
            <person name="Zhao Y."/>
            <person name="Yi K."/>
        </authorList>
    </citation>
    <scope>NUCLEOTIDE SEQUENCE [LARGE SCALE GENOMIC DNA]</scope>
    <source>
        <strain evidence="1 2">ZYX-F-186</strain>
    </source>
</reference>
<evidence type="ECO:0000313" key="1">
    <source>
        <dbReference type="EMBL" id="MDQ7910202.1"/>
    </source>
</evidence>
<gene>
    <name evidence="1" type="ORF">RB614_37475</name>
</gene>
<dbReference type="Proteomes" id="UP001230908">
    <property type="component" value="Unassembled WGS sequence"/>
</dbReference>
<dbReference type="RefSeq" id="WP_308717452.1">
    <property type="nucleotide sequence ID" value="NZ_JAVHUY010000053.1"/>
</dbReference>
<protein>
    <recommendedName>
        <fullName evidence="3">Tyr recombinase domain-containing protein</fullName>
    </recommendedName>
</protein>
<comment type="caution">
    <text evidence="1">The sequence shown here is derived from an EMBL/GenBank/DDBJ whole genome shotgun (WGS) entry which is preliminary data.</text>
</comment>
<sequence length="108" mass="11852">MTRPAGTRATVPAAAAGWKITGTGVAKPSHHIRVAGRHSLARVVVLAARIHERRTDRKPPEVEAGLREGDAMRIFGWKTRAMLDRYAADAAQRRAVKAARRLSHADRI</sequence>
<evidence type="ECO:0008006" key="3">
    <source>
        <dbReference type="Google" id="ProtNLM"/>
    </source>
</evidence>
<proteinExistence type="predicted"/>